<proteinExistence type="inferred from homology"/>
<organism evidence="8 9">
    <name type="scientific">[Mycobacterium] wendilense</name>
    <dbReference type="NCBI Taxonomy" id="3064284"/>
    <lineage>
        <taxon>Bacteria</taxon>
        <taxon>Bacillati</taxon>
        <taxon>Actinomycetota</taxon>
        <taxon>Actinomycetes</taxon>
        <taxon>Mycobacteriales</taxon>
        <taxon>Mycobacteriaceae</taxon>
        <taxon>Mycolicibacter</taxon>
    </lineage>
</organism>
<evidence type="ECO:0000313" key="9">
    <source>
        <dbReference type="Proteomes" id="UP001190466"/>
    </source>
</evidence>
<dbReference type="PANTHER" id="PTHR46696">
    <property type="entry name" value="P450, PUTATIVE (EUROFUNG)-RELATED"/>
    <property type="match status" value="1"/>
</dbReference>
<evidence type="ECO:0000313" key="8">
    <source>
        <dbReference type="EMBL" id="CAJ1580046.1"/>
    </source>
</evidence>
<dbReference type="CDD" id="cd11037">
    <property type="entry name" value="CYP199A2-like"/>
    <property type="match status" value="1"/>
</dbReference>
<dbReference type="InterPro" id="IPR017972">
    <property type="entry name" value="Cyt_P450_CS"/>
</dbReference>
<keyword evidence="6 7" id="KW-0503">Monooxygenase</keyword>
<sequence>MVDEKLGAGVPHSSIDLYAPAQLLDPWEGYRQLRELGSIAWLTDLQMYAFTGYAEAKRALTNWQTFSSASGVMMNETMNQVLRGNTLCSDGERHAAQRRVIIDPLTPRALQPLKPQIDSMAKELVDDLVMRKTFDAVTDLAQHLPVNIVANLVGLPEEGRSQMLVWATQMFNCFGPDNERTRASMPVLEEMVEYATTQAVPGKLKPGSWAEAVHHAAARGVIDPSACPALMIDYMGPSLDTTISAIASAVYLFAEHPDQWDAVRGNAELIPSAINEVLRMESPIQGWSRYLLQDAVFGDATLPAGSRALILWGAANRDPVKYPDPDRFDVRRNPIDHLGFGAGPHACLGMNLAKMEIGAVLEALIARVERFEISGSPERALNHVLRGFNRLEVTVH</sequence>
<dbReference type="PROSITE" id="PS00086">
    <property type="entry name" value="CYTOCHROME_P450"/>
    <property type="match status" value="1"/>
</dbReference>
<keyword evidence="2 7" id="KW-0349">Heme</keyword>
<evidence type="ECO:0000256" key="2">
    <source>
        <dbReference type="ARBA" id="ARBA00022617"/>
    </source>
</evidence>
<accession>A0ABM9M9X9</accession>
<dbReference type="InterPro" id="IPR036396">
    <property type="entry name" value="Cyt_P450_sf"/>
</dbReference>
<evidence type="ECO:0000256" key="4">
    <source>
        <dbReference type="ARBA" id="ARBA00023002"/>
    </source>
</evidence>
<comment type="similarity">
    <text evidence="1 7">Belongs to the cytochrome P450 family.</text>
</comment>
<dbReference type="Proteomes" id="UP001190466">
    <property type="component" value="Chromosome"/>
</dbReference>
<dbReference type="PANTHER" id="PTHR46696:SF1">
    <property type="entry name" value="CYTOCHROME P450 YJIB-RELATED"/>
    <property type="match status" value="1"/>
</dbReference>
<evidence type="ECO:0000256" key="6">
    <source>
        <dbReference type="ARBA" id="ARBA00023033"/>
    </source>
</evidence>
<dbReference type="InterPro" id="IPR001128">
    <property type="entry name" value="Cyt_P450"/>
</dbReference>
<keyword evidence="3 7" id="KW-0479">Metal-binding</keyword>
<dbReference type="SUPFAM" id="SSF48264">
    <property type="entry name" value="Cytochrome P450"/>
    <property type="match status" value="1"/>
</dbReference>
<protein>
    <submittedName>
        <fullName evidence="8">Cytochrome P450</fullName>
    </submittedName>
</protein>
<keyword evidence="5 7" id="KW-0408">Iron</keyword>
<dbReference type="RefSeq" id="WP_316514490.1">
    <property type="nucleotide sequence ID" value="NZ_OY726395.1"/>
</dbReference>
<keyword evidence="4 7" id="KW-0560">Oxidoreductase</keyword>
<evidence type="ECO:0000256" key="7">
    <source>
        <dbReference type="RuleBase" id="RU000461"/>
    </source>
</evidence>
<dbReference type="PRINTS" id="PR00359">
    <property type="entry name" value="BP450"/>
</dbReference>
<dbReference type="InterPro" id="IPR002397">
    <property type="entry name" value="Cyt_P450_B"/>
</dbReference>
<dbReference type="PRINTS" id="PR00385">
    <property type="entry name" value="P450"/>
</dbReference>
<reference evidence="8 9" key="1">
    <citation type="submission" date="2023-08" db="EMBL/GenBank/DDBJ databases">
        <authorList>
            <person name="Folkvardsen B D."/>
            <person name="Norman A."/>
        </authorList>
    </citation>
    <scope>NUCLEOTIDE SEQUENCE [LARGE SCALE GENOMIC DNA]</scope>
    <source>
        <strain evidence="8 9">Mu0050</strain>
    </source>
</reference>
<dbReference type="Pfam" id="PF00067">
    <property type="entry name" value="p450"/>
    <property type="match status" value="1"/>
</dbReference>
<dbReference type="Gene3D" id="1.10.630.10">
    <property type="entry name" value="Cytochrome P450"/>
    <property type="match status" value="1"/>
</dbReference>
<name>A0ABM9M9X9_9MYCO</name>
<evidence type="ECO:0000256" key="1">
    <source>
        <dbReference type="ARBA" id="ARBA00010617"/>
    </source>
</evidence>
<evidence type="ECO:0000256" key="3">
    <source>
        <dbReference type="ARBA" id="ARBA00022723"/>
    </source>
</evidence>
<keyword evidence="9" id="KW-1185">Reference proteome</keyword>
<gene>
    <name evidence="8" type="ORF">MU0050_000817</name>
</gene>
<dbReference type="EMBL" id="OY726395">
    <property type="protein sequence ID" value="CAJ1580046.1"/>
    <property type="molecule type" value="Genomic_DNA"/>
</dbReference>
<evidence type="ECO:0000256" key="5">
    <source>
        <dbReference type="ARBA" id="ARBA00023004"/>
    </source>
</evidence>